<proteinExistence type="predicted"/>
<protein>
    <submittedName>
        <fullName evidence="1">Uncharacterized protein</fullName>
    </submittedName>
</protein>
<keyword evidence="2" id="KW-1185">Reference proteome</keyword>
<organism evidence="1 2">
    <name type="scientific">Cherax quadricarinatus</name>
    <name type="common">Australian red claw crayfish</name>
    <dbReference type="NCBI Taxonomy" id="27406"/>
    <lineage>
        <taxon>Eukaryota</taxon>
        <taxon>Metazoa</taxon>
        <taxon>Ecdysozoa</taxon>
        <taxon>Arthropoda</taxon>
        <taxon>Crustacea</taxon>
        <taxon>Multicrustacea</taxon>
        <taxon>Malacostraca</taxon>
        <taxon>Eumalacostraca</taxon>
        <taxon>Eucarida</taxon>
        <taxon>Decapoda</taxon>
        <taxon>Pleocyemata</taxon>
        <taxon>Astacidea</taxon>
        <taxon>Parastacoidea</taxon>
        <taxon>Parastacidae</taxon>
        <taxon>Cherax</taxon>
    </lineage>
</organism>
<evidence type="ECO:0000313" key="1">
    <source>
        <dbReference type="EMBL" id="KAK8730832.1"/>
    </source>
</evidence>
<dbReference type="EMBL" id="JARKIK010000063">
    <property type="protein sequence ID" value="KAK8730832.1"/>
    <property type="molecule type" value="Genomic_DNA"/>
</dbReference>
<reference evidence="1 2" key="1">
    <citation type="journal article" date="2024" name="BMC Genomics">
        <title>Genome assembly of redclaw crayfish (Cherax quadricarinatus) provides insights into its immune adaptation and hypoxia tolerance.</title>
        <authorList>
            <person name="Liu Z."/>
            <person name="Zheng J."/>
            <person name="Li H."/>
            <person name="Fang K."/>
            <person name="Wang S."/>
            <person name="He J."/>
            <person name="Zhou D."/>
            <person name="Weng S."/>
            <person name="Chi M."/>
            <person name="Gu Z."/>
            <person name="He J."/>
            <person name="Li F."/>
            <person name="Wang M."/>
        </authorList>
    </citation>
    <scope>NUCLEOTIDE SEQUENCE [LARGE SCALE GENOMIC DNA]</scope>
    <source>
        <strain evidence="1">ZL_2023a</strain>
    </source>
</reference>
<accession>A0AAW0WFK8</accession>
<feature type="non-terminal residue" evidence="1">
    <location>
        <position position="1"/>
    </location>
</feature>
<comment type="caution">
    <text evidence="1">The sequence shown here is derived from an EMBL/GenBank/DDBJ whole genome shotgun (WGS) entry which is preliminary data.</text>
</comment>
<dbReference type="Proteomes" id="UP001445076">
    <property type="component" value="Unassembled WGS sequence"/>
</dbReference>
<sequence>SRTTLSQTLIFKKKKSSGFNAANNRPVLLDLNSKQEHTTIRIHQIFALIFRKPSSPLKGTQQNLNDQYVLMNGFCARHKLYKDYQVLLTGAQQLSFQMPSSTP</sequence>
<dbReference type="AlphaFoldDB" id="A0AAW0WFK8"/>
<name>A0AAW0WFK8_CHEQU</name>
<gene>
    <name evidence="1" type="ORF">OTU49_007956</name>
</gene>
<evidence type="ECO:0000313" key="2">
    <source>
        <dbReference type="Proteomes" id="UP001445076"/>
    </source>
</evidence>